<dbReference type="AlphaFoldDB" id="A0A9D1SBP5"/>
<proteinExistence type="inferred from homology"/>
<dbReference type="Pfam" id="PF00753">
    <property type="entry name" value="Lactamase_B"/>
    <property type="match status" value="1"/>
</dbReference>
<gene>
    <name evidence="7" type="ORF">IAB03_01750</name>
</gene>
<evidence type="ECO:0000313" key="7">
    <source>
        <dbReference type="EMBL" id="HIU54514.1"/>
    </source>
</evidence>
<dbReference type="GO" id="GO:0016787">
    <property type="term" value="F:hydrolase activity"/>
    <property type="evidence" value="ECO:0007669"/>
    <property type="project" value="UniProtKB-KW"/>
</dbReference>
<dbReference type="InterPro" id="IPR001279">
    <property type="entry name" value="Metallo-B-lactamas"/>
</dbReference>
<evidence type="ECO:0000256" key="2">
    <source>
        <dbReference type="ARBA" id="ARBA00022723"/>
    </source>
</evidence>
<dbReference type="InterPro" id="IPR051013">
    <property type="entry name" value="MBL_superfamily_lactonases"/>
</dbReference>
<dbReference type="GO" id="GO:0046872">
    <property type="term" value="F:metal ion binding"/>
    <property type="evidence" value="ECO:0007669"/>
    <property type="project" value="UniProtKB-KW"/>
</dbReference>
<evidence type="ECO:0000256" key="3">
    <source>
        <dbReference type="ARBA" id="ARBA00022801"/>
    </source>
</evidence>
<evidence type="ECO:0000256" key="5">
    <source>
        <dbReference type="SAM" id="SignalP"/>
    </source>
</evidence>
<dbReference type="Proteomes" id="UP000824112">
    <property type="component" value="Unassembled WGS sequence"/>
</dbReference>
<dbReference type="CDD" id="cd07720">
    <property type="entry name" value="OPHC2-like_MBL-fold"/>
    <property type="match status" value="1"/>
</dbReference>
<sequence>MKKIWHYLVAGTILLSVTACGNNPRKTENNMTETNTARNTVTWAGDSVSAVCELDGVRVCWIRDNVQEKLMPISLFPDAGKNLIDSLSLQGGIPSTISTFLVESDGKLILFDTGMGDKNSRMMEGLRSLNVAPEDIKYIYLTHFHGDHIGGMLNDNRKVFPNAEIYASQAEYDGWMAMDDNKKQQAVKTMGAYQEQLHLFAFGDSLPGKVVALDAVGHTPGHTVFQVGKFLIIGDLMHGAALQLSYPDICASFDMDKAAAIKARKYYIQYAKEQGLVMAGMHLPVPAFLK</sequence>
<feature type="signal peptide" evidence="5">
    <location>
        <begin position="1"/>
        <end position="21"/>
    </location>
</feature>
<evidence type="ECO:0000259" key="6">
    <source>
        <dbReference type="SMART" id="SM00849"/>
    </source>
</evidence>
<dbReference type="PROSITE" id="PS51257">
    <property type="entry name" value="PROKAR_LIPOPROTEIN"/>
    <property type="match status" value="1"/>
</dbReference>
<dbReference type="SUPFAM" id="SSF56281">
    <property type="entry name" value="Metallo-hydrolase/oxidoreductase"/>
    <property type="match status" value="1"/>
</dbReference>
<comment type="similarity">
    <text evidence="1">Belongs to the metallo-beta-lactamase superfamily.</text>
</comment>
<feature type="domain" description="Metallo-beta-lactamase" evidence="6">
    <location>
        <begin position="96"/>
        <end position="282"/>
    </location>
</feature>
<dbReference type="SMART" id="SM00849">
    <property type="entry name" value="Lactamase_B"/>
    <property type="match status" value="1"/>
</dbReference>
<reference evidence="7" key="2">
    <citation type="journal article" date="2021" name="PeerJ">
        <title>Extensive microbial diversity within the chicken gut microbiome revealed by metagenomics and culture.</title>
        <authorList>
            <person name="Gilroy R."/>
            <person name="Ravi A."/>
            <person name="Getino M."/>
            <person name="Pursley I."/>
            <person name="Horton D.L."/>
            <person name="Alikhan N.F."/>
            <person name="Baker D."/>
            <person name="Gharbi K."/>
            <person name="Hall N."/>
            <person name="Watson M."/>
            <person name="Adriaenssens E.M."/>
            <person name="Foster-Nyarko E."/>
            <person name="Jarju S."/>
            <person name="Secka A."/>
            <person name="Antonio M."/>
            <person name="Oren A."/>
            <person name="Chaudhuri R.R."/>
            <person name="La Ragione R."/>
            <person name="Hildebrand F."/>
            <person name="Pallen M.J."/>
        </authorList>
    </citation>
    <scope>NUCLEOTIDE SEQUENCE</scope>
    <source>
        <strain evidence="7">CHK158-818</strain>
    </source>
</reference>
<evidence type="ECO:0000256" key="4">
    <source>
        <dbReference type="ARBA" id="ARBA00022833"/>
    </source>
</evidence>
<keyword evidence="5" id="KW-0732">Signal</keyword>
<evidence type="ECO:0000313" key="8">
    <source>
        <dbReference type="Proteomes" id="UP000824112"/>
    </source>
</evidence>
<dbReference type="Gene3D" id="3.60.15.10">
    <property type="entry name" value="Ribonuclease Z/Hydroxyacylglutathione hydrolase-like"/>
    <property type="match status" value="1"/>
</dbReference>
<name>A0A9D1SBP5_9BACT</name>
<dbReference type="PANTHER" id="PTHR42978:SF6">
    <property type="entry name" value="QUORUM-QUENCHING LACTONASE YTNP-RELATED"/>
    <property type="match status" value="1"/>
</dbReference>
<protein>
    <submittedName>
        <fullName evidence="7">MBL fold metallo-hydrolase</fullName>
    </submittedName>
</protein>
<dbReference type="InterPro" id="IPR036866">
    <property type="entry name" value="RibonucZ/Hydroxyglut_hydro"/>
</dbReference>
<keyword evidence="2" id="KW-0479">Metal-binding</keyword>
<dbReference type="PANTHER" id="PTHR42978">
    <property type="entry name" value="QUORUM-QUENCHING LACTONASE YTNP-RELATED-RELATED"/>
    <property type="match status" value="1"/>
</dbReference>
<accession>A0A9D1SBP5</accession>
<organism evidence="7 8">
    <name type="scientific">Candidatus Gallibacteroides avistercoris</name>
    <dbReference type="NCBI Taxonomy" id="2840833"/>
    <lineage>
        <taxon>Bacteria</taxon>
        <taxon>Pseudomonadati</taxon>
        <taxon>Bacteroidota</taxon>
        <taxon>Bacteroidia</taxon>
        <taxon>Bacteroidales</taxon>
        <taxon>Bacteroidaceae</taxon>
        <taxon>Bacteroidaceae incertae sedis</taxon>
        <taxon>Candidatus Gallibacteroides</taxon>
    </lineage>
</organism>
<dbReference type="EMBL" id="DVNA01000040">
    <property type="protein sequence ID" value="HIU54514.1"/>
    <property type="molecule type" value="Genomic_DNA"/>
</dbReference>
<comment type="caution">
    <text evidence="7">The sequence shown here is derived from an EMBL/GenBank/DDBJ whole genome shotgun (WGS) entry which is preliminary data.</text>
</comment>
<feature type="chain" id="PRO_5039194145" evidence="5">
    <location>
        <begin position="22"/>
        <end position="290"/>
    </location>
</feature>
<keyword evidence="3" id="KW-0378">Hydrolase</keyword>
<evidence type="ECO:0000256" key="1">
    <source>
        <dbReference type="ARBA" id="ARBA00007749"/>
    </source>
</evidence>
<reference evidence="7" key="1">
    <citation type="submission" date="2020-10" db="EMBL/GenBank/DDBJ databases">
        <authorList>
            <person name="Gilroy R."/>
        </authorList>
    </citation>
    <scope>NUCLEOTIDE SEQUENCE</scope>
    <source>
        <strain evidence="7">CHK158-818</strain>
    </source>
</reference>
<keyword evidence="4" id="KW-0862">Zinc</keyword>